<feature type="region of interest" description="Disordered" evidence="1">
    <location>
        <begin position="1"/>
        <end position="33"/>
    </location>
</feature>
<feature type="compositionally biased region" description="Polar residues" evidence="1">
    <location>
        <begin position="714"/>
        <end position="726"/>
    </location>
</feature>
<feature type="compositionally biased region" description="Basic and acidic residues" evidence="1">
    <location>
        <begin position="1387"/>
        <end position="1403"/>
    </location>
</feature>
<feature type="compositionally biased region" description="Basic and acidic residues" evidence="1">
    <location>
        <begin position="292"/>
        <end position="303"/>
    </location>
</feature>
<organism evidence="3 4">
    <name type="scientific">Edaphochlamys debaryana</name>
    <dbReference type="NCBI Taxonomy" id="47281"/>
    <lineage>
        <taxon>Eukaryota</taxon>
        <taxon>Viridiplantae</taxon>
        <taxon>Chlorophyta</taxon>
        <taxon>core chlorophytes</taxon>
        <taxon>Chlorophyceae</taxon>
        <taxon>CS clade</taxon>
        <taxon>Chlamydomonadales</taxon>
        <taxon>Chlamydomonadales incertae sedis</taxon>
        <taxon>Edaphochlamys</taxon>
    </lineage>
</organism>
<feature type="compositionally biased region" description="Low complexity" evidence="1">
    <location>
        <begin position="1119"/>
        <end position="1133"/>
    </location>
</feature>
<evidence type="ECO:0000256" key="1">
    <source>
        <dbReference type="SAM" id="MobiDB-lite"/>
    </source>
</evidence>
<feature type="transmembrane region" description="Helical" evidence="2">
    <location>
        <begin position="1214"/>
        <end position="1237"/>
    </location>
</feature>
<feature type="region of interest" description="Disordered" evidence="1">
    <location>
        <begin position="676"/>
        <end position="731"/>
    </location>
</feature>
<keyword evidence="4" id="KW-1185">Reference proteome</keyword>
<feature type="region of interest" description="Disordered" evidence="1">
    <location>
        <begin position="866"/>
        <end position="892"/>
    </location>
</feature>
<keyword evidence="2" id="KW-1133">Transmembrane helix</keyword>
<feature type="region of interest" description="Disordered" evidence="1">
    <location>
        <begin position="640"/>
        <end position="661"/>
    </location>
</feature>
<sequence length="1403" mass="145679">MTPSATELPAETAQPLQDATVLRRSGRSSPRPEAPAPGWLHLGLLWFHLSAMILSWQRFACPANDAHEAQLPPDSQLLAAFDCHSSAPSRILYILSHAPQALADQCRLSLDKWVSFAYVLALVRITLAHVLPSCAYTPVGRLITHTCRLTGAVYAVAMGCPPPSWHARWYFGSFAPFLDLVLFFTDPDPVGWLEAVNGAVHLLCLGVMSHVYYQRGDQLGVGRFSMVARQALVTAVCLGMAPWGRRRRRGGVALTAPLRWGVRQRNERASSSMAATSAGRAGEGEASGSDSADEKKHSDRPDASNDVVQEARPGPKWRQWLGALRSAPPRLPAPELDQASPSSSGPEALARNPAPQEQQASRQPAQQRNTTHNYQLPYVRFSRRRMPPGSPEWEAPLPAAQQPATSTPSRPLPEGVAPDVRAPRDAHPATAATASGPLAALGTDAAALTLTHITDRLPTRALPRYRSFVQRRVYYTKLHGVEPSQLAPGFEVRLAHLFAAAGSGGGDDTSDTSAGTVQAGNRRLNALYVRSGCVELVLEEEIWEMPPRLLSSGDLSNAELEWGSWKDDKEDGASSLAGSAITPRAALEGGGWNLSSVAQGITTIGFEGSIEAAAASGAMVQSAPLLWPVSAVQLANESLGASTSAGSGDAGEGAGGSAPRAGSGIEMAAIIRALQPRSAPRSGEYSSRSRGSLFETEATTEAEPEQGTGKGSEGITNLSRAPSTTPRELGGSALDGQLVMANTPAAPAITMQPVAPEPASTARPAAAAPAAAVADLPPDVLITALSPRVLLLPSGCDPLGPTVVLPAIPPTAGTGAVPAADMCLCAIVCAPSAATAAALPSRLQVLVRGSTGYLAVQPRWRQLRYPATRGRAGPSTTASSAQRLAQSEPLDSEDEAELLLQEARAAQARWGAGAGAGVASQRGRSFQLELEGGTDVGAAAEADVDMTVYLLLELQLLESPPGPGVLLVDFRWMGRPCRAVPVVLTADPGVAAEIGAAATAWPRPATELEELLLDLGTWECHAAAVAAAVARGPRAAAGLMPLPGQLLCELSRHLLAYAEMCGWGHTAARIRRFLGRFGAVISMAPAPAAGEQGRGGGALQPEQAAGDGPAPSKKEEAKGVTATTEAASAVTAAPGGGEHEAPAPPATCARREWVAALALAAGLRRLPAAEEAAFEAWSEPWVFAQCRLLSYLDVASLAVLLARSRSDPWTPSTLLSLLACTGGALTLAAGLVLPHAAGVRLVLGYRLPRIAFYAATKAVVVAAGAKELLPPGVLSYAAGPVQLVMEGIVTPGGSMLPVRRAAAAFLVLSCAHTCMLLVCGLGAAAAVQMGLRTLLLAVAVSLASQTCLRWRYAQACAAGRTSAPALAGKQGAAAQDGGGAASSGGDGKQEGLRLRRRPAEREG</sequence>
<accession>A0A835YDB4</accession>
<keyword evidence="2" id="KW-0472">Membrane</keyword>
<feature type="compositionally biased region" description="Low complexity" evidence="1">
    <location>
        <begin position="321"/>
        <end position="336"/>
    </location>
</feature>
<gene>
    <name evidence="3" type="ORF">HYH03_002558</name>
</gene>
<dbReference type="Proteomes" id="UP000612055">
    <property type="component" value="Unassembled WGS sequence"/>
</dbReference>
<feature type="compositionally biased region" description="Polar residues" evidence="1">
    <location>
        <begin position="874"/>
        <end position="885"/>
    </location>
</feature>
<feature type="region of interest" description="Disordered" evidence="1">
    <location>
        <begin position="265"/>
        <end position="435"/>
    </location>
</feature>
<feature type="compositionally biased region" description="Low complexity" evidence="1">
    <location>
        <begin position="353"/>
        <end position="367"/>
    </location>
</feature>
<evidence type="ECO:0000256" key="2">
    <source>
        <dbReference type="SAM" id="Phobius"/>
    </source>
</evidence>
<feature type="compositionally biased region" description="Low complexity" evidence="1">
    <location>
        <begin position="681"/>
        <end position="697"/>
    </location>
</feature>
<name>A0A835YDB4_9CHLO</name>
<reference evidence="3" key="1">
    <citation type="journal article" date="2020" name="bioRxiv">
        <title>Comparative genomics of Chlamydomonas.</title>
        <authorList>
            <person name="Craig R.J."/>
            <person name="Hasan A.R."/>
            <person name="Ness R.W."/>
            <person name="Keightley P.D."/>
        </authorList>
    </citation>
    <scope>NUCLEOTIDE SEQUENCE</scope>
    <source>
        <strain evidence="3">CCAP 11/70</strain>
    </source>
</reference>
<feature type="region of interest" description="Disordered" evidence="1">
    <location>
        <begin position="1369"/>
        <end position="1403"/>
    </location>
</feature>
<feature type="transmembrane region" description="Helical" evidence="2">
    <location>
        <begin position="1301"/>
        <end position="1327"/>
    </location>
</feature>
<dbReference type="EMBL" id="JAEHOE010000006">
    <property type="protein sequence ID" value="KAG2499619.1"/>
    <property type="molecule type" value="Genomic_DNA"/>
</dbReference>
<evidence type="ECO:0000313" key="4">
    <source>
        <dbReference type="Proteomes" id="UP000612055"/>
    </source>
</evidence>
<dbReference type="OrthoDB" id="562973at2759"/>
<keyword evidence="2" id="KW-0812">Transmembrane</keyword>
<feature type="region of interest" description="Disordered" evidence="1">
    <location>
        <begin position="1088"/>
        <end position="1144"/>
    </location>
</feature>
<proteinExistence type="predicted"/>
<protein>
    <submittedName>
        <fullName evidence="3">Uncharacterized protein</fullName>
    </submittedName>
</protein>
<evidence type="ECO:0000313" key="3">
    <source>
        <dbReference type="EMBL" id="KAG2499619.1"/>
    </source>
</evidence>
<feature type="compositionally biased region" description="Gly residues" evidence="1">
    <location>
        <begin position="1376"/>
        <end position="1386"/>
    </location>
</feature>
<feature type="compositionally biased region" description="Low complexity" evidence="1">
    <location>
        <begin position="274"/>
        <end position="290"/>
    </location>
</feature>
<comment type="caution">
    <text evidence="3">The sequence shown here is derived from an EMBL/GenBank/DDBJ whole genome shotgun (WGS) entry which is preliminary data.</text>
</comment>